<evidence type="ECO:0000313" key="3">
    <source>
        <dbReference type="Proteomes" id="UP000326546"/>
    </source>
</evidence>
<dbReference type="PANTHER" id="PTHR30522">
    <property type="entry name" value="NUCLEOSIDE TRIPHOSPHATE PYROPHOSPHOHYDROLASE"/>
    <property type="match status" value="1"/>
</dbReference>
<sequence length="348" mass="36937">MDHPVRHQLTLLLTSPRVAPGLLSATAWDTVRGADAVLAADPDAATPRSLRAADVEVSRPGPEHLASPQSLARHLLTRVEGTLVWVGSPDGDPGLAEALAVELPEQDPPTLELLIASWDTPGARLLDAVSVMDRLRSPGGCPWDAEQTHTSLTPYLLEEAYEAAEVLERLDGPDGAGLRSDAVDELGDVLLQVLFHARVGADHPDDPFDVDDVAGALVAKLVRRHPHVFADRDEHDAQDAAAVEASWEAIKAQENAGKAHRAHPLDGIPAGMPSLARAAKVASRLERGGHEDWLASQVGELENAGDAGSRLLRAVLELRAQGTDPDAALRHTLRAVAQAARALGSDRT</sequence>
<dbReference type="GO" id="GO:0046076">
    <property type="term" value="P:dTTP catabolic process"/>
    <property type="evidence" value="ECO:0007669"/>
    <property type="project" value="TreeGrafter"/>
</dbReference>
<accession>A0A5J6V3K7</accession>
<dbReference type="InterPro" id="IPR004518">
    <property type="entry name" value="MazG-like_dom"/>
</dbReference>
<dbReference type="PANTHER" id="PTHR30522:SF0">
    <property type="entry name" value="NUCLEOSIDE TRIPHOSPHATE PYROPHOSPHOHYDROLASE"/>
    <property type="match status" value="1"/>
</dbReference>
<dbReference type="SUPFAM" id="SSF101386">
    <property type="entry name" value="all-alpha NTP pyrophosphatases"/>
    <property type="match status" value="1"/>
</dbReference>
<protein>
    <submittedName>
        <fullName evidence="2">MazG family protein</fullName>
    </submittedName>
</protein>
<dbReference type="RefSeq" id="WP_158060144.1">
    <property type="nucleotide sequence ID" value="NZ_CP044427.1"/>
</dbReference>
<dbReference type="Gene3D" id="1.10.287.1080">
    <property type="entry name" value="MazG-like"/>
    <property type="match status" value="1"/>
</dbReference>
<dbReference type="KEGG" id="serw:FY030_02530"/>
<dbReference type="AlphaFoldDB" id="A0A5J6V3K7"/>
<dbReference type="EMBL" id="CP044427">
    <property type="protein sequence ID" value="QFG67752.1"/>
    <property type="molecule type" value="Genomic_DNA"/>
</dbReference>
<dbReference type="GO" id="GO:0046052">
    <property type="term" value="P:UTP catabolic process"/>
    <property type="evidence" value="ECO:0007669"/>
    <property type="project" value="TreeGrafter"/>
</dbReference>
<dbReference type="GO" id="GO:0046061">
    <property type="term" value="P:dATP catabolic process"/>
    <property type="evidence" value="ECO:0007669"/>
    <property type="project" value="TreeGrafter"/>
</dbReference>
<dbReference type="GO" id="GO:0046081">
    <property type="term" value="P:dUTP catabolic process"/>
    <property type="evidence" value="ECO:0007669"/>
    <property type="project" value="TreeGrafter"/>
</dbReference>
<dbReference type="InterPro" id="IPR011551">
    <property type="entry name" value="NTP_PyrPHydrolase_MazG"/>
</dbReference>
<gene>
    <name evidence="2" type="ORF">FY030_02530</name>
</gene>
<dbReference type="GO" id="GO:0046047">
    <property type="term" value="P:TTP catabolic process"/>
    <property type="evidence" value="ECO:0007669"/>
    <property type="project" value="TreeGrafter"/>
</dbReference>
<feature type="domain" description="NTP pyrophosphohydrolase MazG-like" evidence="1">
    <location>
        <begin position="147"/>
        <end position="229"/>
    </location>
</feature>
<dbReference type="GO" id="GO:0047429">
    <property type="term" value="F:nucleoside triphosphate diphosphatase activity"/>
    <property type="evidence" value="ECO:0007669"/>
    <property type="project" value="TreeGrafter"/>
</dbReference>
<evidence type="ECO:0000313" key="2">
    <source>
        <dbReference type="EMBL" id="QFG67752.1"/>
    </source>
</evidence>
<organism evidence="2 3">
    <name type="scientific">Ornithinimicrobium pratense</name>
    <dbReference type="NCBI Taxonomy" id="2593973"/>
    <lineage>
        <taxon>Bacteria</taxon>
        <taxon>Bacillati</taxon>
        <taxon>Actinomycetota</taxon>
        <taxon>Actinomycetes</taxon>
        <taxon>Micrococcales</taxon>
        <taxon>Ornithinimicrobiaceae</taxon>
        <taxon>Ornithinimicrobium</taxon>
    </lineage>
</organism>
<evidence type="ECO:0000259" key="1">
    <source>
        <dbReference type="Pfam" id="PF03819"/>
    </source>
</evidence>
<dbReference type="InterPro" id="IPR048015">
    <property type="entry name" value="NTP-PPase_MazG-like_N"/>
</dbReference>
<dbReference type="CDD" id="cd11528">
    <property type="entry name" value="NTP-PPase_MazG_Nterm"/>
    <property type="match status" value="1"/>
</dbReference>
<dbReference type="OrthoDB" id="9808939at2"/>
<dbReference type="GO" id="GO:0006203">
    <property type="term" value="P:dGTP catabolic process"/>
    <property type="evidence" value="ECO:0007669"/>
    <property type="project" value="TreeGrafter"/>
</dbReference>
<keyword evidence="3" id="KW-1185">Reference proteome</keyword>
<proteinExistence type="predicted"/>
<name>A0A5J6V3K7_9MICO</name>
<dbReference type="Pfam" id="PF03819">
    <property type="entry name" value="MazG"/>
    <property type="match status" value="1"/>
</dbReference>
<reference evidence="2 3" key="1">
    <citation type="submission" date="2019-09" db="EMBL/GenBank/DDBJ databases">
        <title>Serinicoccus pratensis sp. nov., isolated from meadow soil.</title>
        <authorList>
            <person name="Zhang W."/>
        </authorList>
    </citation>
    <scope>NUCLEOTIDE SEQUENCE [LARGE SCALE GENOMIC DNA]</scope>
    <source>
        <strain evidence="2 3">W204</strain>
    </source>
</reference>
<dbReference type="Proteomes" id="UP000326546">
    <property type="component" value="Chromosome"/>
</dbReference>